<dbReference type="CDD" id="cd04301">
    <property type="entry name" value="NAT_SF"/>
    <property type="match status" value="1"/>
</dbReference>
<proteinExistence type="predicted"/>
<reference evidence="2 4" key="1">
    <citation type="submission" date="2015-12" db="EMBL/GenBank/DDBJ databases">
        <authorList>
            <person name="Andreevskaya M."/>
        </authorList>
    </citation>
    <scope>NUCLEOTIDE SEQUENCE [LARGE SCALE GENOMIC DNA]</scope>
    <source>
        <strain evidence="2 4">C122c</strain>
    </source>
</reference>
<dbReference type="AlphaFoldDB" id="A0A9Q3SWE5"/>
<dbReference type="EC" id="2.3.1.-" evidence="2"/>
<name>A0A9Q3SWE5_9LACO</name>
<dbReference type="GeneID" id="34300668"/>
<comment type="caution">
    <text evidence="3">The sequence shown here is derived from an EMBL/GenBank/DDBJ whole genome shotgun (WGS) entry which is preliminary data.</text>
</comment>
<reference evidence="3" key="2">
    <citation type="submission" date="2021-05" db="EMBL/GenBank/DDBJ databases">
        <title>Pangenome of Leuconostoc gelidum warrants species status for Leuconostoc gelidum subsp. gasicomitatum.</title>
        <authorList>
            <person name="Johansson P."/>
            <person name="Sade E."/>
            <person name="Hultman J."/>
            <person name="Auvinen P."/>
            <person name="Bjorkroth J."/>
        </authorList>
    </citation>
    <scope>NUCLEOTIDE SEQUENCE</scope>
    <source>
        <strain evidence="3">A.21.4</strain>
    </source>
</reference>
<dbReference type="GO" id="GO:0008999">
    <property type="term" value="F:protein-N-terminal-alanine acetyltransferase activity"/>
    <property type="evidence" value="ECO:0007669"/>
    <property type="project" value="TreeGrafter"/>
</dbReference>
<gene>
    <name evidence="2" type="ORF">C122C_1929</name>
    <name evidence="3" type="ORF">KIJ12_03185</name>
</gene>
<keyword evidence="4" id="KW-1185">Reference proteome</keyword>
<dbReference type="PROSITE" id="PS51186">
    <property type="entry name" value="GNAT"/>
    <property type="match status" value="1"/>
</dbReference>
<dbReference type="Proteomes" id="UP000199271">
    <property type="component" value="Unassembled WGS sequence"/>
</dbReference>
<dbReference type="OMA" id="EPEMSHQ"/>
<dbReference type="PANTHER" id="PTHR43617">
    <property type="entry name" value="L-AMINO ACID N-ACETYLTRANSFERASE"/>
    <property type="match status" value="1"/>
</dbReference>
<protein>
    <submittedName>
        <fullName evidence="3">GNAT family N-acetyltransferase</fullName>
    </submittedName>
    <submittedName>
        <fullName evidence="2">Ribosomal-protein-S18p-alanine acetyltransferase</fullName>
        <ecNumber evidence="2">2.3.1.-</ecNumber>
    </submittedName>
</protein>
<dbReference type="InterPro" id="IPR000182">
    <property type="entry name" value="GNAT_dom"/>
</dbReference>
<keyword evidence="2" id="KW-0012">Acyltransferase</keyword>
<evidence type="ECO:0000259" key="1">
    <source>
        <dbReference type="PROSITE" id="PS51186"/>
    </source>
</evidence>
<evidence type="ECO:0000313" key="3">
    <source>
        <dbReference type="EMBL" id="MBZ5962170.1"/>
    </source>
</evidence>
<sequence length="170" mass="18934">MTFDRTKPITFSLEEASLRRAQAWQSLIQNLMSETDTFLVASVRDGQIVAEENTDEPAITLLLIAEQQNDTLPVGIASIENGEIGMAILKDFQGAGLGQSLMVALLDWAEVVKLEKVWLDVQTDNLVATHLYDKFDFKKVGSEVNLTLPNGRVTKLQHMVKFLVKENTSL</sequence>
<dbReference type="SUPFAM" id="SSF55729">
    <property type="entry name" value="Acyl-CoA N-acyltransferases (Nat)"/>
    <property type="match status" value="1"/>
</dbReference>
<evidence type="ECO:0000313" key="4">
    <source>
        <dbReference type="Proteomes" id="UP000199271"/>
    </source>
</evidence>
<dbReference type="Gene3D" id="3.40.630.30">
    <property type="match status" value="1"/>
</dbReference>
<feature type="domain" description="N-acetyltransferase" evidence="1">
    <location>
        <begin position="11"/>
        <end position="164"/>
    </location>
</feature>
<organism evidence="3 5">
    <name type="scientific">Leuconostoc gasicomitatum</name>
    <dbReference type="NCBI Taxonomy" id="115778"/>
    <lineage>
        <taxon>Bacteria</taxon>
        <taxon>Bacillati</taxon>
        <taxon>Bacillota</taxon>
        <taxon>Bacilli</taxon>
        <taxon>Lactobacillales</taxon>
        <taxon>Lactobacillaceae</taxon>
        <taxon>Leuconostoc</taxon>
        <taxon>Leuconostoc gelidum group</taxon>
    </lineage>
</organism>
<dbReference type="InterPro" id="IPR016181">
    <property type="entry name" value="Acyl_CoA_acyltransferase"/>
</dbReference>
<dbReference type="RefSeq" id="WP_010390820.1">
    <property type="nucleotide sequence ID" value="NZ_BPKT01000004.1"/>
</dbReference>
<dbReference type="EMBL" id="JAHBFI010000008">
    <property type="protein sequence ID" value="MBZ5962170.1"/>
    <property type="molecule type" value="Genomic_DNA"/>
</dbReference>
<evidence type="ECO:0000313" key="5">
    <source>
        <dbReference type="Proteomes" id="UP000752647"/>
    </source>
</evidence>
<dbReference type="Proteomes" id="UP000752647">
    <property type="component" value="Unassembled WGS sequence"/>
</dbReference>
<evidence type="ECO:0000313" key="2">
    <source>
        <dbReference type="EMBL" id="CUW04232.1"/>
    </source>
</evidence>
<dbReference type="EMBL" id="FBSY01000001">
    <property type="protein sequence ID" value="CUW04232.1"/>
    <property type="molecule type" value="Genomic_DNA"/>
</dbReference>
<accession>A0A9Q3SWE5</accession>
<keyword evidence="2" id="KW-0808">Transferase</keyword>
<dbReference type="Pfam" id="PF00583">
    <property type="entry name" value="Acetyltransf_1"/>
    <property type="match status" value="1"/>
</dbReference>
<dbReference type="PANTHER" id="PTHR43617:SF20">
    <property type="entry name" value="N-ALPHA-ACETYLTRANSFERASE RIMI"/>
    <property type="match status" value="1"/>
</dbReference>
<dbReference type="InterPro" id="IPR050276">
    <property type="entry name" value="MshD_Acetyltransferase"/>
</dbReference>